<feature type="transmembrane region" description="Helical" evidence="1">
    <location>
        <begin position="65"/>
        <end position="88"/>
    </location>
</feature>
<name>A0ABW6RIG4_9ACTN</name>
<comment type="caution">
    <text evidence="2">The sequence shown here is derived from an EMBL/GenBank/DDBJ whole genome shotgun (WGS) entry which is preliminary data.</text>
</comment>
<gene>
    <name evidence="2" type="ORF">ACFYWW_21780</name>
</gene>
<keyword evidence="1" id="KW-0472">Membrane</keyword>
<feature type="transmembrane region" description="Helical" evidence="1">
    <location>
        <begin position="223"/>
        <end position="244"/>
    </location>
</feature>
<feature type="transmembrane region" description="Helical" evidence="1">
    <location>
        <begin position="145"/>
        <end position="167"/>
    </location>
</feature>
<accession>A0ABW6RIG4</accession>
<sequence length="265" mass="28254">MSFHLAAFTEMLRCTLLGHLRSRMAVLLAVAFIPAWIIVARLCAPDRAVRFSLHSVSTDVYAAPANHVGQVVNALAAVTLVTGFSSFMETFKAGEMDRRLVLAGYPRFQMLLAKVTAVTLIATLIAVYSTAVLRSSLPVNQLMPLALAVFGAGLVYGGIGLLLGSLVRGELEGFFLIIMLSLVDTGLQNPVLNVADLAGLSALPLYGACQVALAAAFTSFTSWPYGLLSFAWAVSTSALALLAFHARTRSHCRIATDADVKAPRR</sequence>
<dbReference type="RefSeq" id="WP_355717302.1">
    <property type="nucleotide sequence ID" value="NZ_JBEXNP010000005.1"/>
</dbReference>
<evidence type="ECO:0000313" key="2">
    <source>
        <dbReference type="EMBL" id="MFF3341334.1"/>
    </source>
</evidence>
<feature type="transmembrane region" description="Helical" evidence="1">
    <location>
        <begin position="173"/>
        <end position="192"/>
    </location>
</feature>
<evidence type="ECO:0000256" key="1">
    <source>
        <dbReference type="SAM" id="Phobius"/>
    </source>
</evidence>
<organism evidence="2 3">
    <name type="scientific">Streptomyces flavidovirens</name>
    <dbReference type="NCBI Taxonomy" id="67298"/>
    <lineage>
        <taxon>Bacteria</taxon>
        <taxon>Bacillati</taxon>
        <taxon>Actinomycetota</taxon>
        <taxon>Actinomycetes</taxon>
        <taxon>Kitasatosporales</taxon>
        <taxon>Streptomycetaceae</taxon>
        <taxon>Streptomyces</taxon>
    </lineage>
</organism>
<reference evidence="2 3" key="1">
    <citation type="submission" date="2024-10" db="EMBL/GenBank/DDBJ databases">
        <title>The Natural Products Discovery Center: Release of the First 8490 Sequenced Strains for Exploring Actinobacteria Biosynthetic Diversity.</title>
        <authorList>
            <person name="Kalkreuter E."/>
            <person name="Kautsar S.A."/>
            <person name="Yang D."/>
            <person name="Bader C.D."/>
            <person name="Teijaro C.N."/>
            <person name="Fluegel L."/>
            <person name="Davis C.M."/>
            <person name="Simpson J.R."/>
            <person name="Lauterbach L."/>
            <person name="Steele A.D."/>
            <person name="Gui C."/>
            <person name="Meng S."/>
            <person name="Li G."/>
            <person name="Viehrig K."/>
            <person name="Ye F."/>
            <person name="Su P."/>
            <person name="Kiefer A.F."/>
            <person name="Nichols A."/>
            <person name="Cepeda A.J."/>
            <person name="Yan W."/>
            <person name="Fan B."/>
            <person name="Jiang Y."/>
            <person name="Adhikari A."/>
            <person name="Zheng C.-J."/>
            <person name="Schuster L."/>
            <person name="Cowan T.M."/>
            <person name="Smanski M.J."/>
            <person name="Chevrette M.G."/>
            <person name="De Carvalho L.P.S."/>
            <person name="Shen B."/>
        </authorList>
    </citation>
    <scope>NUCLEOTIDE SEQUENCE [LARGE SCALE GENOMIC DNA]</scope>
    <source>
        <strain evidence="2 3">NPDC003029</strain>
    </source>
</reference>
<keyword evidence="1" id="KW-0812">Transmembrane</keyword>
<feature type="transmembrane region" description="Helical" evidence="1">
    <location>
        <begin position="25"/>
        <end position="44"/>
    </location>
</feature>
<keyword evidence="1" id="KW-1133">Transmembrane helix</keyword>
<proteinExistence type="predicted"/>
<evidence type="ECO:0008006" key="4">
    <source>
        <dbReference type="Google" id="ProtNLM"/>
    </source>
</evidence>
<evidence type="ECO:0000313" key="3">
    <source>
        <dbReference type="Proteomes" id="UP001601976"/>
    </source>
</evidence>
<protein>
    <recommendedName>
        <fullName evidence="4">Integral membrane protein</fullName>
    </recommendedName>
</protein>
<keyword evidence="3" id="KW-1185">Reference proteome</keyword>
<dbReference type="EMBL" id="JBIAPK010000006">
    <property type="protein sequence ID" value="MFF3341334.1"/>
    <property type="molecule type" value="Genomic_DNA"/>
</dbReference>
<dbReference type="Proteomes" id="UP001601976">
    <property type="component" value="Unassembled WGS sequence"/>
</dbReference>
<feature type="transmembrane region" description="Helical" evidence="1">
    <location>
        <begin position="108"/>
        <end position="133"/>
    </location>
</feature>